<reference evidence="2" key="1">
    <citation type="journal article" date="2019" name="bioRxiv">
        <title>The Genome of the Zebra Mussel, Dreissena polymorpha: A Resource for Invasive Species Research.</title>
        <authorList>
            <person name="McCartney M.A."/>
            <person name="Auch B."/>
            <person name="Kono T."/>
            <person name="Mallez S."/>
            <person name="Zhang Y."/>
            <person name="Obille A."/>
            <person name="Becker A."/>
            <person name="Abrahante J.E."/>
            <person name="Garbe J."/>
            <person name="Badalamenti J.P."/>
            <person name="Herman A."/>
            <person name="Mangelson H."/>
            <person name="Liachko I."/>
            <person name="Sullivan S."/>
            <person name="Sone E.D."/>
            <person name="Koren S."/>
            <person name="Silverstein K.A.T."/>
            <person name="Beckman K.B."/>
            <person name="Gohl D.M."/>
        </authorList>
    </citation>
    <scope>NUCLEOTIDE SEQUENCE</scope>
    <source>
        <strain evidence="2">Duluth1</strain>
        <tissue evidence="2">Whole animal</tissue>
    </source>
</reference>
<dbReference type="EMBL" id="JAIWYP010000007">
    <property type="protein sequence ID" value="KAH3802890.1"/>
    <property type="molecule type" value="Genomic_DNA"/>
</dbReference>
<organism evidence="2 3">
    <name type="scientific">Dreissena polymorpha</name>
    <name type="common">Zebra mussel</name>
    <name type="synonym">Mytilus polymorpha</name>
    <dbReference type="NCBI Taxonomy" id="45954"/>
    <lineage>
        <taxon>Eukaryota</taxon>
        <taxon>Metazoa</taxon>
        <taxon>Spiralia</taxon>
        <taxon>Lophotrochozoa</taxon>
        <taxon>Mollusca</taxon>
        <taxon>Bivalvia</taxon>
        <taxon>Autobranchia</taxon>
        <taxon>Heteroconchia</taxon>
        <taxon>Euheterodonta</taxon>
        <taxon>Imparidentia</taxon>
        <taxon>Neoheterodontei</taxon>
        <taxon>Myida</taxon>
        <taxon>Dreissenoidea</taxon>
        <taxon>Dreissenidae</taxon>
        <taxon>Dreissena</taxon>
    </lineage>
</organism>
<accession>A0A9D4FUL2</accession>
<dbReference type="Proteomes" id="UP000828390">
    <property type="component" value="Unassembled WGS sequence"/>
</dbReference>
<keyword evidence="3" id="KW-1185">Reference proteome</keyword>
<name>A0A9D4FUL2_DREPO</name>
<dbReference type="AlphaFoldDB" id="A0A9D4FUL2"/>
<reference evidence="2" key="2">
    <citation type="submission" date="2020-11" db="EMBL/GenBank/DDBJ databases">
        <authorList>
            <person name="McCartney M.A."/>
            <person name="Auch B."/>
            <person name="Kono T."/>
            <person name="Mallez S."/>
            <person name="Becker A."/>
            <person name="Gohl D.M."/>
            <person name="Silverstein K.A.T."/>
            <person name="Koren S."/>
            <person name="Bechman K.B."/>
            <person name="Herman A."/>
            <person name="Abrahante J.E."/>
            <person name="Garbe J."/>
        </authorList>
    </citation>
    <scope>NUCLEOTIDE SEQUENCE</scope>
    <source>
        <strain evidence="2">Duluth1</strain>
        <tissue evidence="2">Whole animal</tissue>
    </source>
</reference>
<sequence>MRRVTGLKQKGPNYNGDTTHGNLPWGTYLRQPMEPTIFHTQDILRVKGVLRQRLGSLLNRH</sequence>
<comment type="caution">
    <text evidence="2">The sequence shown here is derived from an EMBL/GenBank/DDBJ whole genome shotgun (WGS) entry which is preliminary data.</text>
</comment>
<proteinExistence type="predicted"/>
<protein>
    <submittedName>
        <fullName evidence="2">Uncharacterized protein</fullName>
    </submittedName>
</protein>
<evidence type="ECO:0000313" key="2">
    <source>
        <dbReference type="EMBL" id="KAH3802890.1"/>
    </source>
</evidence>
<gene>
    <name evidence="2" type="ORF">DPMN_156586</name>
</gene>
<evidence type="ECO:0000313" key="3">
    <source>
        <dbReference type="Proteomes" id="UP000828390"/>
    </source>
</evidence>
<evidence type="ECO:0000256" key="1">
    <source>
        <dbReference type="SAM" id="MobiDB-lite"/>
    </source>
</evidence>
<feature type="region of interest" description="Disordered" evidence="1">
    <location>
        <begin position="1"/>
        <end position="23"/>
    </location>
</feature>